<keyword evidence="2" id="KW-1185">Reference proteome</keyword>
<proteinExistence type="predicted"/>
<accession>A0ABZ0F6P4</accession>
<gene>
    <name evidence="1" type="ORF">RY972_12255</name>
</gene>
<dbReference type="RefSeq" id="WP_021230579.1">
    <property type="nucleotide sequence ID" value="NZ_CP136584.1"/>
</dbReference>
<name>A0ABZ0F6P4_9GAMM</name>
<organism evidence="1 2">
    <name type="scientific">Aeromonas allosaccharophila</name>
    <dbReference type="NCBI Taxonomy" id="656"/>
    <lineage>
        <taxon>Bacteria</taxon>
        <taxon>Pseudomonadati</taxon>
        <taxon>Pseudomonadota</taxon>
        <taxon>Gammaproteobacteria</taxon>
        <taxon>Aeromonadales</taxon>
        <taxon>Aeromonadaceae</taxon>
        <taxon>Aeromonas</taxon>
    </lineage>
</organism>
<evidence type="ECO:0000313" key="2">
    <source>
        <dbReference type="Proteomes" id="UP001302667"/>
    </source>
</evidence>
<evidence type="ECO:0000313" key="1">
    <source>
        <dbReference type="EMBL" id="WOE64854.1"/>
    </source>
</evidence>
<reference evidence="1 2" key="1">
    <citation type="submission" date="2023-10" db="EMBL/GenBank/DDBJ databases">
        <title>Genome analysis of psychrotrophic aerobic bacterium Aeromonas allosaccharophila BIM B-1809 isolated from infected fish.</title>
        <authorList>
            <person name="Leanovich S.I."/>
            <person name="Sidarenka A.V."/>
            <person name="Akhremchuk A.E."/>
            <person name="Sikolenko M.A."/>
            <person name="Valentovich L.N."/>
        </authorList>
    </citation>
    <scope>NUCLEOTIDE SEQUENCE [LARGE SCALE GENOMIC DNA]</scope>
    <source>
        <strain evidence="1 2">BIM B-1809</strain>
    </source>
</reference>
<dbReference type="Proteomes" id="UP001302667">
    <property type="component" value="Chromosome"/>
</dbReference>
<protein>
    <submittedName>
        <fullName evidence="1">Uncharacterized protein</fullName>
    </submittedName>
</protein>
<sequence length="73" mass="8087">MKQELDFDELFDNKLKKLSVSELEDIISSAIGDAIGQKLDSSIIKIDYSEPIHASTRAKLTISITKKVDTSGF</sequence>
<dbReference type="EMBL" id="CP136584">
    <property type="protein sequence ID" value="WOE64854.1"/>
    <property type="molecule type" value="Genomic_DNA"/>
</dbReference>